<dbReference type="OrthoDB" id="675740at2"/>
<sequence>MSAEDNRKANNTGTNFRAILDFVMGTVYLGLAGFVIYSRHFGTIELSTGLVYGMAGLLIVYGGFRIYLGIGRYKNGM</sequence>
<keyword evidence="1" id="KW-0472">Membrane</keyword>
<reference evidence="2 3" key="1">
    <citation type="submission" date="2018-01" db="EMBL/GenBank/DDBJ databases">
        <title>A novel member of the phylum Bacteroidetes isolated from glacier ice.</title>
        <authorList>
            <person name="Liu Q."/>
            <person name="Xin Y.-H."/>
        </authorList>
    </citation>
    <scope>NUCLEOTIDE SEQUENCE [LARGE SCALE GENOMIC DNA]</scope>
    <source>
        <strain evidence="2 3">RB1R16</strain>
    </source>
</reference>
<feature type="transmembrane region" description="Helical" evidence="1">
    <location>
        <begin position="18"/>
        <end position="37"/>
    </location>
</feature>
<keyword evidence="1" id="KW-0812">Transmembrane</keyword>
<proteinExistence type="predicted"/>
<dbReference type="AlphaFoldDB" id="A0A2S7SS59"/>
<feature type="transmembrane region" description="Helical" evidence="1">
    <location>
        <begin position="49"/>
        <end position="68"/>
    </location>
</feature>
<keyword evidence="1" id="KW-1133">Transmembrane helix</keyword>
<name>A0A2S7SS59_9BACT</name>
<dbReference type="RefSeq" id="WP_105040515.1">
    <property type="nucleotide sequence ID" value="NZ_PPSL01000005.1"/>
</dbReference>
<evidence type="ECO:0000256" key="1">
    <source>
        <dbReference type="SAM" id="Phobius"/>
    </source>
</evidence>
<dbReference type="Proteomes" id="UP000239872">
    <property type="component" value="Unassembled WGS sequence"/>
</dbReference>
<protein>
    <submittedName>
        <fullName evidence="2">Uncharacterized protein</fullName>
    </submittedName>
</protein>
<keyword evidence="3" id="KW-1185">Reference proteome</keyword>
<dbReference type="EMBL" id="PPSL01000005">
    <property type="protein sequence ID" value="PQJ09743.1"/>
    <property type="molecule type" value="Genomic_DNA"/>
</dbReference>
<gene>
    <name evidence="2" type="ORF">CJD36_017595</name>
</gene>
<accession>A0A2S7SS59</accession>
<evidence type="ECO:0000313" key="2">
    <source>
        <dbReference type="EMBL" id="PQJ09743.1"/>
    </source>
</evidence>
<evidence type="ECO:0000313" key="3">
    <source>
        <dbReference type="Proteomes" id="UP000239872"/>
    </source>
</evidence>
<comment type="caution">
    <text evidence="2">The sequence shown here is derived from an EMBL/GenBank/DDBJ whole genome shotgun (WGS) entry which is preliminary data.</text>
</comment>
<organism evidence="2 3">
    <name type="scientific">Flavipsychrobacter stenotrophus</name>
    <dbReference type="NCBI Taxonomy" id="2077091"/>
    <lineage>
        <taxon>Bacteria</taxon>
        <taxon>Pseudomonadati</taxon>
        <taxon>Bacteroidota</taxon>
        <taxon>Chitinophagia</taxon>
        <taxon>Chitinophagales</taxon>
        <taxon>Chitinophagaceae</taxon>
        <taxon>Flavipsychrobacter</taxon>
    </lineage>
</organism>